<dbReference type="InterPro" id="IPR027396">
    <property type="entry name" value="DsrEFH-like"/>
</dbReference>
<reference evidence="1" key="1">
    <citation type="submission" date="2016-10" db="EMBL/GenBank/DDBJ databases">
        <title>Sequence of Gallionella enrichment culture.</title>
        <authorList>
            <person name="Poehlein A."/>
            <person name="Muehling M."/>
            <person name="Daniel R."/>
        </authorList>
    </citation>
    <scope>NUCLEOTIDE SEQUENCE</scope>
</reference>
<proteinExistence type="predicted"/>
<dbReference type="Pfam" id="PF02635">
    <property type="entry name" value="DsrE"/>
    <property type="match status" value="1"/>
</dbReference>
<dbReference type="AlphaFoldDB" id="A0A1J5SJD8"/>
<dbReference type="Gene3D" id="3.40.1260.10">
    <property type="entry name" value="DsrEFH-like"/>
    <property type="match status" value="1"/>
</dbReference>
<accession>A0A1J5SJD8</accession>
<comment type="caution">
    <text evidence="1">The sequence shown here is derived from an EMBL/GenBank/DDBJ whole genome shotgun (WGS) entry which is preliminary data.</text>
</comment>
<evidence type="ECO:0000313" key="1">
    <source>
        <dbReference type="EMBL" id="OIR08519.1"/>
    </source>
</evidence>
<dbReference type="SUPFAM" id="SSF75169">
    <property type="entry name" value="DsrEFH-like"/>
    <property type="match status" value="1"/>
</dbReference>
<dbReference type="PANTHER" id="PTHR37691">
    <property type="entry name" value="BLR3518 PROTEIN"/>
    <property type="match status" value="1"/>
</dbReference>
<sequence length="180" mass="19455">MQVHNHLALTLITSALTLLAVPSAFAADAMPAASAPAAAAVVEAKSSEYVKPNIKHGSYGKLNIVVPLTSDDKGIQGMKLRNIANGLKAVESWKGKMNVTVVLYAKGVTLLKNPDEQTQKKLDELRKQGVQIKVCDNTLREQGIDFHNLYHVVDADIVPSGFAEVAYLQAQKHFVVDPVN</sequence>
<dbReference type="EMBL" id="MLJW01000031">
    <property type="protein sequence ID" value="OIR08519.1"/>
    <property type="molecule type" value="Genomic_DNA"/>
</dbReference>
<name>A0A1J5SJD8_9ZZZZ</name>
<organism evidence="1">
    <name type="scientific">mine drainage metagenome</name>
    <dbReference type="NCBI Taxonomy" id="410659"/>
    <lineage>
        <taxon>unclassified sequences</taxon>
        <taxon>metagenomes</taxon>
        <taxon>ecological metagenomes</taxon>
    </lineage>
</organism>
<gene>
    <name evidence="1" type="ORF">GALL_93130</name>
</gene>
<protein>
    <submittedName>
        <fullName evidence="1">DsrE/DsrF-like family protein</fullName>
    </submittedName>
</protein>
<dbReference type="InterPro" id="IPR003787">
    <property type="entry name" value="Sulphur_relay_DsrE/F-like"/>
</dbReference>
<dbReference type="PANTHER" id="PTHR37691:SF1">
    <property type="entry name" value="BLR3518 PROTEIN"/>
    <property type="match status" value="1"/>
</dbReference>